<comment type="similarity">
    <text evidence="1 2">Belongs to the UPF0102 family.</text>
</comment>
<dbReference type="InterPro" id="IPR011856">
    <property type="entry name" value="tRNA_endonuc-like_dom_sf"/>
</dbReference>
<feature type="compositionally biased region" description="Pro residues" evidence="3">
    <location>
        <begin position="31"/>
        <end position="40"/>
    </location>
</feature>
<dbReference type="Gene3D" id="3.40.1350.10">
    <property type="match status" value="1"/>
</dbReference>
<dbReference type="GO" id="GO:0003676">
    <property type="term" value="F:nucleic acid binding"/>
    <property type="evidence" value="ECO:0007669"/>
    <property type="project" value="InterPro"/>
</dbReference>
<dbReference type="InterPro" id="IPR011335">
    <property type="entry name" value="Restrct_endonuc-II-like"/>
</dbReference>
<dbReference type="PANTHER" id="PTHR34039">
    <property type="entry name" value="UPF0102 PROTEIN YRAN"/>
    <property type="match status" value="1"/>
</dbReference>
<keyword evidence="5" id="KW-1185">Reference proteome</keyword>
<reference evidence="4 5" key="1">
    <citation type="submission" date="2017-08" db="EMBL/GenBank/DDBJ databases">
        <authorList>
            <person name="Park S.-J."/>
            <person name="Kim H."/>
        </authorList>
    </citation>
    <scope>NUCLEOTIDE SEQUENCE [LARGE SCALE GENOMIC DNA]</scope>
    <source>
        <strain evidence="5">ye3</strain>
    </source>
</reference>
<dbReference type="NCBIfam" id="NF009150">
    <property type="entry name" value="PRK12497.1-3"/>
    <property type="match status" value="1"/>
</dbReference>
<dbReference type="HAMAP" id="MF_00048">
    <property type="entry name" value="UPF0102"/>
    <property type="match status" value="1"/>
</dbReference>
<dbReference type="InterPro" id="IPR003509">
    <property type="entry name" value="UPF0102_YraN-like"/>
</dbReference>
<dbReference type="NCBIfam" id="TIGR00252">
    <property type="entry name" value="YraN family protein"/>
    <property type="match status" value="1"/>
</dbReference>
<dbReference type="OrthoDB" id="9794876at2"/>
<dbReference type="AlphaFoldDB" id="A0A410GFW4"/>
<dbReference type="KEGG" id="pus:CKA81_15905"/>
<evidence type="ECO:0000256" key="2">
    <source>
        <dbReference type="HAMAP-Rule" id="MF_00048"/>
    </source>
</evidence>
<evidence type="ECO:0000256" key="3">
    <source>
        <dbReference type="SAM" id="MobiDB-lite"/>
    </source>
</evidence>
<evidence type="ECO:0000256" key="1">
    <source>
        <dbReference type="ARBA" id="ARBA00006738"/>
    </source>
</evidence>
<feature type="region of interest" description="Disordered" evidence="3">
    <location>
        <begin position="22"/>
        <end position="61"/>
    </location>
</feature>
<name>A0A410GFW4_9BURK</name>
<dbReference type="SUPFAM" id="SSF52980">
    <property type="entry name" value="Restriction endonuclease-like"/>
    <property type="match status" value="1"/>
</dbReference>
<evidence type="ECO:0000313" key="5">
    <source>
        <dbReference type="Proteomes" id="UP000283474"/>
    </source>
</evidence>
<proteinExistence type="inferred from homology"/>
<sequence length="162" mass="18387">MTMTDEDRLYVLAGRAQQKAIKARQRKANRPCPPRLPPLPAMLSPTQRTGRDGESRASDHLQQQGLTIIARNLLGKTGEIDLVARDGEVLVFIEVRQRFHPAYGGAAASVNREKQLRLIRTAQLFLPRLVQRYFRGRMPACRFDVVGIEPQGLVWIKDAFRE</sequence>
<dbReference type="PANTHER" id="PTHR34039:SF1">
    <property type="entry name" value="UPF0102 PROTEIN YRAN"/>
    <property type="match status" value="1"/>
</dbReference>
<accession>A0A410GFW4</accession>
<organism evidence="4 5">
    <name type="scientific">Pollutimonas thiosulfatoxidans</name>
    <dbReference type="NCBI Taxonomy" id="2028345"/>
    <lineage>
        <taxon>Bacteria</taxon>
        <taxon>Pseudomonadati</taxon>
        <taxon>Pseudomonadota</taxon>
        <taxon>Betaproteobacteria</taxon>
        <taxon>Burkholderiales</taxon>
        <taxon>Alcaligenaceae</taxon>
        <taxon>Pollutimonas</taxon>
    </lineage>
</organism>
<dbReference type="Proteomes" id="UP000283474">
    <property type="component" value="Chromosome"/>
</dbReference>
<dbReference type="EMBL" id="CP022987">
    <property type="protein sequence ID" value="QAA95181.1"/>
    <property type="molecule type" value="Genomic_DNA"/>
</dbReference>
<feature type="compositionally biased region" description="Basic and acidic residues" evidence="3">
    <location>
        <begin position="49"/>
        <end position="59"/>
    </location>
</feature>
<dbReference type="Pfam" id="PF02021">
    <property type="entry name" value="UPF0102"/>
    <property type="match status" value="1"/>
</dbReference>
<gene>
    <name evidence="4" type="ORF">CKA81_15905</name>
</gene>
<evidence type="ECO:0000313" key="4">
    <source>
        <dbReference type="EMBL" id="QAA95181.1"/>
    </source>
</evidence>
<protein>
    <recommendedName>
        <fullName evidence="2">UPF0102 protein CKA81_15905</fullName>
    </recommendedName>
</protein>